<keyword evidence="5" id="KW-1185">Reference proteome</keyword>
<comment type="similarity">
    <text evidence="1">Belongs to the transglycosylase Slt family.</text>
</comment>
<dbReference type="RefSeq" id="WP_377786484.1">
    <property type="nucleotide sequence ID" value="NZ_JBHUOC010000001.1"/>
</dbReference>
<organism evidence="4 5">
    <name type="scientific">Paracoccus cavernae</name>
    <dbReference type="NCBI Taxonomy" id="1571207"/>
    <lineage>
        <taxon>Bacteria</taxon>
        <taxon>Pseudomonadati</taxon>
        <taxon>Pseudomonadota</taxon>
        <taxon>Alphaproteobacteria</taxon>
        <taxon>Rhodobacterales</taxon>
        <taxon>Paracoccaceae</taxon>
        <taxon>Paracoccus</taxon>
    </lineage>
</organism>
<protein>
    <submittedName>
        <fullName evidence="4">Lytic transglycosylase domain-containing protein</fullName>
        <ecNumber evidence="4">4.2.2.n1</ecNumber>
    </submittedName>
</protein>
<accession>A0ABT8D9Z0</accession>
<dbReference type="Proteomes" id="UP001243846">
    <property type="component" value="Unassembled WGS sequence"/>
</dbReference>
<dbReference type="InterPro" id="IPR008258">
    <property type="entry name" value="Transglycosylase_SLT_dom_1"/>
</dbReference>
<keyword evidence="4" id="KW-0456">Lyase</keyword>
<dbReference type="Gene3D" id="1.10.530.10">
    <property type="match status" value="1"/>
</dbReference>
<sequence length="256" mass="28210">MTNYIPDVCRTIEDASSHHGINPHFLARLLWKESLFEPSAVSPVGAQGIAQFMPGTADLVGLDDPFNPAKAIDASAGYLRKLTDGFGNIGLAAVAYNGGEGRASRFKTTGGSLPWETQDYVEAITGYNAWIWRDEPPEPSKVDIRLDKTAAFYDACVTLAGNRKLHEFETPQRAWPYGVILASHPSKSGVNQQIQRLNRQLRPILGGKRVSYVQRRLNGSQRRVYTAQLGYSNKGEANAFCTRLRSLGGRCLVLKN</sequence>
<dbReference type="PANTHER" id="PTHR37423">
    <property type="entry name" value="SOLUBLE LYTIC MUREIN TRANSGLYCOSYLASE-RELATED"/>
    <property type="match status" value="1"/>
</dbReference>
<feature type="domain" description="Transglycosylase SLT" evidence="3">
    <location>
        <begin position="12"/>
        <end position="107"/>
    </location>
</feature>
<comment type="caution">
    <text evidence="4">The sequence shown here is derived from an EMBL/GenBank/DDBJ whole genome shotgun (WGS) entry which is preliminary data.</text>
</comment>
<dbReference type="PANTHER" id="PTHR37423:SF2">
    <property type="entry name" value="MEMBRANE-BOUND LYTIC MUREIN TRANSGLYCOSYLASE C"/>
    <property type="match status" value="1"/>
</dbReference>
<name>A0ABT8D9Z0_9RHOB</name>
<dbReference type="EC" id="4.2.2.n1" evidence="4"/>
<dbReference type="InterPro" id="IPR023346">
    <property type="entry name" value="Lysozyme-like_dom_sf"/>
</dbReference>
<comment type="similarity">
    <text evidence="2">Belongs to the virb1 family.</text>
</comment>
<dbReference type="SUPFAM" id="SSF53955">
    <property type="entry name" value="Lysozyme-like"/>
    <property type="match status" value="1"/>
</dbReference>
<gene>
    <name evidence="4" type="ORF">QWZ10_17855</name>
</gene>
<dbReference type="EMBL" id="JAUFRC010000001">
    <property type="protein sequence ID" value="MDN3713141.1"/>
    <property type="molecule type" value="Genomic_DNA"/>
</dbReference>
<evidence type="ECO:0000256" key="1">
    <source>
        <dbReference type="ARBA" id="ARBA00007734"/>
    </source>
</evidence>
<evidence type="ECO:0000256" key="2">
    <source>
        <dbReference type="ARBA" id="ARBA00009387"/>
    </source>
</evidence>
<proteinExistence type="inferred from homology"/>
<evidence type="ECO:0000313" key="4">
    <source>
        <dbReference type="EMBL" id="MDN3713141.1"/>
    </source>
</evidence>
<evidence type="ECO:0000259" key="3">
    <source>
        <dbReference type="Pfam" id="PF01464"/>
    </source>
</evidence>
<dbReference type="GO" id="GO:0016829">
    <property type="term" value="F:lyase activity"/>
    <property type="evidence" value="ECO:0007669"/>
    <property type="project" value="UniProtKB-KW"/>
</dbReference>
<evidence type="ECO:0000313" key="5">
    <source>
        <dbReference type="Proteomes" id="UP001243846"/>
    </source>
</evidence>
<dbReference type="Pfam" id="PF01464">
    <property type="entry name" value="SLT"/>
    <property type="match status" value="1"/>
</dbReference>
<dbReference type="CDD" id="cd00254">
    <property type="entry name" value="LT-like"/>
    <property type="match status" value="1"/>
</dbReference>
<reference evidence="5" key="1">
    <citation type="journal article" date="2019" name="Int. J. Syst. Evol. Microbiol.">
        <title>The Global Catalogue of Microorganisms (GCM) 10K type strain sequencing project: providing services to taxonomists for standard genome sequencing and annotation.</title>
        <authorList>
            <consortium name="The Broad Institute Genomics Platform"/>
            <consortium name="The Broad Institute Genome Sequencing Center for Infectious Disease"/>
            <person name="Wu L."/>
            <person name="Ma J."/>
        </authorList>
    </citation>
    <scope>NUCLEOTIDE SEQUENCE [LARGE SCALE GENOMIC DNA]</scope>
    <source>
        <strain evidence="5">CECT 8482</strain>
    </source>
</reference>